<dbReference type="RefSeq" id="WP_131099986.1">
    <property type="nucleotide sequence ID" value="NZ_CP036455.1"/>
</dbReference>
<proteinExistence type="predicted"/>
<dbReference type="EMBL" id="CP036455">
    <property type="protein sequence ID" value="QBI55763.1"/>
    <property type="molecule type" value="Genomic_DNA"/>
</dbReference>
<dbReference type="KEGG" id="strr:EKD16_20000"/>
<accession>A0A4P6Q579</accession>
<organism evidence="1 2">
    <name type="scientific">Streptomonospora litoralis</name>
    <dbReference type="NCBI Taxonomy" id="2498135"/>
    <lineage>
        <taxon>Bacteria</taxon>
        <taxon>Bacillati</taxon>
        <taxon>Actinomycetota</taxon>
        <taxon>Actinomycetes</taxon>
        <taxon>Streptosporangiales</taxon>
        <taxon>Nocardiopsidaceae</taxon>
        <taxon>Streptomonospora</taxon>
    </lineage>
</organism>
<sequence length="220" mass="25652">MSADVPRWMVSTYSSPRLAPYLQHCDGEAAQAVNLYNWNVMVSAAFYGPLHTLELALRNAVHDRLSAHFGQDHWWKDATLHHPMTAMVDQARRRCRERLQRPTTSDDVVTELNFGFWVGLLAQKYDRHLWVPALHRAFPHFRAKRRQLHVELETLRLLRNRIMHHEPIHHRHLAADHATLYRVISYINPDAASGIQVLDRVPEILLTKERACRGDVPPQY</sequence>
<evidence type="ECO:0000313" key="1">
    <source>
        <dbReference type="EMBL" id="QBI55763.1"/>
    </source>
</evidence>
<evidence type="ECO:0000313" key="2">
    <source>
        <dbReference type="Proteomes" id="UP000292235"/>
    </source>
</evidence>
<reference evidence="1 2" key="1">
    <citation type="submission" date="2019-02" db="EMBL/GenBank/DDBJ databases">
        <authorList>
            <person name="Khodamoradi S."/>
            <person name="Hahnke R.L."/>
            <person name="Kaempfer P."/>
            <person name="Schumann P."/>
            <person name="Rohde M."/>
            <person name="Steinert M."/>
            <person name="Luzhetskyy A."/>
            <person name="Wink J."/>
            <person name="Ruckert C."/>
        </authorList>
    </citation>
    <scope>NUCLEOTIDE SEQUENCE [LARGE SCALE GENOMIC DNA]</scope>
    <source>
        <strain evidence="1 2">M2</strain>
    </source>
</reference>
<gene>
    <name evidence="1" type="ORF">EKD16_20000</name>
</gene>
<name>A0A4P6Q579_9ACTN</name>
<protein>
    <submittedName>
        <fullName evidence="1">Abi-like protein</fullName>
    </submittedName>
</protein>
<dbReference type="AlphaFoldDB" id="A0A4P6Q579"/>
<dbReference type="Proteomes" id="UP000292235">
    <property type="component" value="Chromosome"/>
</dbReference>
<keyword evidence="2" id="KW-1185">Reference proteome</keyword>
<dbReference type="OrthoDB" id="3418622at2"/>